<dbReference type="Proteomes" id="UP000005408">
    <property type="component" value="Unassembled WGS sequence"/>
</dbReference>
<organism evidence="2 3">
    <name type="scientific">Magallana gigas</name>
    <name type="common">Pacific oyster</name>
    <name type="synonym">Crassostrea gigas</name>
    <dbReference type="NCBI Taxonomy" id="29159"/>
    <lineage>
        <taxon>Eukaryota</taxon>
        <taxon>Metazoa</taxon>
        <taxon>Spiralia</taxon>
        <taxon>Lophotrochozoa</taxon>
        <taxon>Mollusca</taxon>
        <taxon>Bivalvia</taxon>
        <taxon>Autobranchia</taxon>
        <taxon>Pteriomorphia</taxon>
        <taxon>Ostreida</taxon>
        <taxon>Ostreoidea</taxon>
        <taxon>Ostreidae</taxon>
        <taxon>Magallana</taxon>
    </lineage>
</organism>
<feature type="domain" description="C2H2-type" evidence="1">
    <location>
        <begin position="339"/>
        <end position="360"/>
    </location>
</feature>
<dbReference type="PROSITE" id="PS00028">
    <property type="entry name" value="ZINC_FINGER_C2H2_1"/>
    <property type="match status" value="1"/>
</dbReference>
<name>A0A8W8JZJ3_MAGGI</name>
<evidence type="ECO:0000259" key="1">
    <source>
        <dbReference type="PROSITE" id="PS00028"/>
    </source>
</evidence>
<proteinExistence type="predicted"/>
<accession>A0A8W8JZJ3</accession>
<reference evidence="2" key="1">
    <citation type="submission" date="2022-08" db="UniProtKB">
        <authorList>
            <consortium name="EnsemblMetazoa"/>
        </authorList>
    </citation>
    <scope>IDENTIFICATION</scope>
    <source>
        <strain evidence="2">05x7-T-G4-1.051#20</strain>
    </source>
</reference>
<dbReference type="AlphaFoldDB" id="A0A8W8JZJ3"/>
<keyword evidence="3" id="KW-1185">Reference proteome</keyword>
<evidence type="ECO:0000313" key="2">
    <source>
        <dbReference type="EnsemblMetazoa" id="G21746.8:cds"/>
    </source>
</evidence>
<dbReference type="InterPro" id="IPR013087">
    <property type="entry name" value="Znf_C2H2_type"/>
</dbReference>
<sequence>DRHLMRHQLQCTRKLKVTNNQREEITSSSEAEVVKRKKFVSKKTLRAIRFAKNINRKLTAQQEKMLEEIESVKRIFEDSSPKVEDDATGNQKMTNDENMRLPMEIEGTEDSQMQKKKMSSKNNSETDGIEIDRIHQENKKNYVTIEGFVNVKDQRKDSVNKEEMVKINGQIFESLDQFDCCDQIQQPKKGKQGKGEKKNSKEKAKIDIIPAALSMNDIFEESDASQILETEVRHVQESESERLNHRDVIIKTPSNLENITLNAPNSPESQEISHDIGSFLEESTAERWVEELKETDTLLPEPIINYHALLKSNGLVMYHLNEWLLQSPESNDVSQPWICRHCGKQLNSIDEGLHHMIRSHPTNKTTKAIINELSHLKRKLHS</sequence>
<protein>
    <recommendedName>
        <fullName evidence="1">C2H2-type domain-containing protein</fullName>
    </recommendedName>
</protein>
<evidence type="ECO:0000313" key="3">
    <source>
        <dbReference type="Proteomes" id="UP000005408"/>
    </source>
</evidence>
<dbReference type="EnsemblMetazoa" id="G21746.8">
    <property type="protein sequence ID" value="G21746.8:cds"/>
    <property type="gene ID" value="G21746"/>
</dbReference>